<gene>
    <name evidence="1" type="ORF">ECRASSUSDP1_LOCUS26911</name>
</gene>
<protein>
    <submittedName>
        <fullName evidence="1">Uncharacterized protein</fullName>
    </submittedName>
</protein>
<evidence type="ECO:0000313" key="2">
    <source>
        <dbReference type="Proteomes" id="UP001295684"/>
    </source>
</evidence>
<dbReference type="EMBL" id="CAMPGE010027748">
    <property type="protein sequence ID" value="CAI2385354.1"/>
    <property type="molecule type" value="Genomic_DNA"/>
</dbReference>
<evidence type="ECO:0000313" key="1">
    <source>
        <dbReference type="EMBL" id="CAI2385354.1"/>
    </source>
</evidence>
<name>A0AAD2D8K3_EUPCR</name>
<sequence>MAHMVSRSFLSSWDFADCGVEVCRKNWDTQVSHAVCFIIHSLSLKKCDSDIWVRCASFMFSSLKSTTVRGEFLS</sequence>
<dbReference type="AlphaFoldDB" id="A0AAD2D8K3"/>
<dbReference type="Proteomes" id="UP001295684">
    <property type="component" value="Unassembled WGS sequence"/>
</dbReference>
<keyword evidence="2" id="KW-1185">Reference proteome</keyword>
<accession>A0AAD2D8K3</accession>
<organism evidence="1 2">
    <name type="scientific">Euplotes crassus</name>
    <dbReference type="NCBI Taxonomy" id="5936"/>
    <lineage>
        <taxon>Eukaryota</taxon>
        <taxon>Sar</taxon>
        <taxon>Alveolata</taxon>
        <taxon>Ciliophora</taxon>
        <taxon>Intramacronucleata</taxon>
        <taxon>Spirotrichea</taxon>
        <taxon>Hypotrichia</taxon>
        <taxon>Euplotida</taxon>
        <taxon>Euplotidae</taxon>
        <taxon>Moneuplotes</taxon>
    </lineage>
</organism>
<proteinExistence type="predicted"/>
<reference evidence="1" key="1">
    <citation type="submission" date="2023-07" db="EMBL/GenBank/DDBJ databases">
        <authorList>
            <consortium name="AG Swart"/>
            <person name="Singh M."/>
            <person name="Singh A."/>
            <person name="Seah K."/>
            <person name="Emmerich C."/>
        </authorList>
    </citation>
    <scope>NUCLEOTIDE SEQUENCE</scope>
    <source>
        <strain evidence="1">DP1</strain>
    </source>
</reference>
<comment type="caution">
    <text evidence="1">The sequence shown here is derived from an EMBL/GenBank/DDBJ whole genome shotgun (WGS) entry which is preliminary data.</text>
</comment>